<dbReference type="AlphaFoldDB" id="A0A5N6KGH9"/>
<sequence>MGGKPRNFGMKEHRPSPLKQEVSQRPVSMQSPSIGLVRDPMFWKRFSTAVHMSEVDLKEIESGFASERLENRKDSYGSGGEDWLDQQYKEKRRCRLICMVVTFGVAILVAAADGWKNRSRKINPLRNNFLRYVTKFYDNDNGMELYLEWFEIRFDRFDYSNNELNELNGADIYHELRLRKLLYF</sequence>
<keyword evidence="2" id="KW-0472">Membrane</keyword>
<feature type="transmembrane region" description="Helical" evidence="2">
    <location>
        <begin position="96"/>
        <end position="115"/>
    </location>
</feature>
<evidence type="ECO:0000256" key="2">
    <source>
        <dbReference type="SAM" id="Phobius"/>
    </source>
</evidence>
<keyword evidence="4" id="KW-1185">Reference proteome</keyword>
<evidence type="ECO:0000313" key="4">
    <source>
        <dbReference type="Proteomes" id="UP000326757"/>
    </source>
</evidence>
<gene>
    <name evidence="3" type="ORF">EYC80_006204</name>
</gene>
<evidence type="ECO:0000313" key="3">
    <source>
        <dbReference type="EMBL" id="KAB8302876.1"/>
    </source>
</evidence>
<feature type="compositionally biased region" description="Polar residues" evidence="1">
    <location>
        <begin position="21"/>
        <end position="30"/>
    </location>
</feature>
<dbReference type="Proteomes" id="UP000326757">
    <property type="component" value="Unassembled WGS sequence"/>
</dbReference>
<reference evidence="3 4" key="1">
    <citation type="submission" date="2019-06" db="EMBL/GenBank/DDBJ databases">
        <title>Genome Sequence of the Brown Rot Fungal Pathogen Monilinia laxa.</title>
        <authorList>
            <person name="De Miccolis Angelini R.M."/>
            <person name="Landi L."/>
            <person name="Abate D."/>
            <person name="Pollastro S."/>
            <person name="Romanazzi G."/>
            <person name="Faretra F."/>
        </authorList>
    </citation>
    <scope>NUCLEOTIDE SEQUENCE [LARGE SCALE GENOMIC DNA]</scope>
    <source>
        <strain evidence="3 4">Mlax316</strain>
    </source>
</reference>
<proteinExistence type="predicted"/>
<dbReference type="OrthoDB" id="5353310at2759"/>
<protein>
    <submittedName>
        <fullName evidence="3">Uncharacterized protein</fullName>
    </submittedName>
</protein>
<organism evidence="3 4">
    <name type="scientific">Monilinia laxa</name>
    <name type="common">Brown rot fungus</name>
    <name type="synonym">Sclerotinia laxa</name>
    <dbReference type="NCBI Taxonomy" id="61186"/>
    <lineage>
        <taxon>Eukaryota</taxon>
        <taxon>Fungi</taxon>
        <taxon>Dikarya</taxon>
        <taxon>Ascomycota</taxon>
        <taxon>Pezizomycotina</taxon>
        <taxon>Leotiomycetes</taxon>
        <taxon>Helotiales</taxon>
        <taxon>Sclerotiniaceae</taxon>
        <taxon>Monilinia</taxon>
    </lineage>
</organism>
<comment type="caution">
    <text evidence="3">The sequence shown here is derived from an EMBL/GenBank/DDBJ whole genome shotgun (WGS) entry which is preliminary data.</text>
</comment>
<dbReference type="EMBL" id="VIGI01000003">
    <property type="protein sequence ID" value="KAB8302876.1"/>
    <property type="molecule type" value="Genomic_DNA"/>
</dbReference>
<keyword evidence="2" id="KW-1133">Transmembrane helix</keyword>
<evidence type="ECO:0000256" key="1">
    <source>
        <dbReference type="SAM" id="MobiDB-lite"/>
    </source>
</evidence>
<keyword evidence="2" id="KW-0812">Transmembrane</keyword>
<feature type="region of interest" description="Disordered" evidence="1">
    <location>
        <begin position="1"/>
        <end position="30"/>
    </location>
</feature>
<name>A0A5N6KGH9_MONLA</name>
<accession>A0A5N6KGH9</accession>